<evidence type="ECO:0000259" key="13">
    <source>
        <dbReference type="PROSITE" id="PS51192"/>
    </source>
</evidence>
<feature type="compositionally biased region" description="Basic residues" evidence="12">
    <location>
        <begin position="1"/>
        <end position="11"/>
    </location>
</feature>
<keyword evidence="6" id="KW-0378">Hydrolase</keyword>
<feature type="compositionally biased region" description="Basic and acidic residues" evidence="12">
    <location>
        <begin position="28"/>
        <end position="49"/>
    </location>
</feature>
<dbReference type="Pfam" id="PF21010">
    <property type="entry name" value="HA2_C"/>
    <property type="match status" value="1"/>
</dbReference>
<comment type="caution">
    <text evidence="15">The sequence shown here is derived from an EMBL/GenBank/DDBJ whole genome shotgun (WGS) entry which is preliminary data.</text>
</comment>
<gene>
    <name evidence="15" type="ORF">CAC42_645</name>
</gene>
<keyword evidence="10" id="KW-0809">Transit peptide</keyword>
<keyword evidence="4" id="KW-0934">Plastid</keyword>
<evidence type="ECO:0000256" key="5">
    <source>
        <dbReference type="ARBA" id="ARBA00022741"/>
    </source>
</evidence>
<keyword evidence="16" id="KW-1185">Reference proteome</keyword>
<dbReference type="FunFam" id="3.40.50.300:FF:000819">
    <property type="entry name" value="ATP dependent RNA helicase, putative"/>
    <property type="match status" value="1"/>
</dbReference>
<comment type="subcellular location">
    <subcellularLocation>
        <location evidence="1">Plastid</location>
        <location evidence="1">Chloroplast</location>
    </subcellularLocation>
</comment>
<keyword evidence="3" id="KW-0150">Chloroplast</keyword>
<dbReference type="CDD" id="cd18791">
    <property type="entry name" value="SF2_C_RHA"/>
    <property type="match status" value="1"/>
</dbReference>
<evidence type="ECO:0000256" key="12">
    <source>
        <dbReference type="SAM" id="MobiDB-lite"/>
    </source>
</evidence>
<feature type="domain" description="Helicase C-terminal" evidence="14">
    <location>
        <begin position="948"/>
        <end position="1112"/>
    </location>
</feature>
<evidence type="ECO:0000256" key="10">
    <source>
        <dbReference type="ARBA" id="ARBA00022946"/>
    </source>
</evidence>
<dbReference type="OrthoDB" id="5600252at2759"/>
<dbReference type="PROSITE" id="PS51194">
    <property type="entry name" value="HELICASE_CTER"/>
    <property type="match status" value="1"/>
</dbReference>
<evidence type="ECO:0000256" key="1">
    <source>
        <dbReference type="ARBA" id="ARBA00004229"/>
    </source>
</evidence>
<dbReference type="FunFam" id="3.40.50.300:FF:000500">
    <property type="entry name" value="ATP-dependent RNA helicase DHX29"/>
    <property type="match status" value="1"/>
</dbReference>
<dbReference type="Gene3D" id="1.20.120.1080">
    <property type="match status" value="1"/>
</dbReference>
<feature type="region of interest" description="Disordered" evidence="12">
    <location>
        <begin position="316"/>
        <end position="345"/>
    </location>
</feature>
<protein>
    <recommendedName>
        <fullName evidence="2">RNA helicase</fullName>
        <ecNumber evidence="2">3.6.4.13</ecNumber>
    </recommendedName>
</protein>
<proteinExistence type="predicted"/>
<feature type="compositionally biased region" description="Basic and acidic residues" evidence="12">
    <location>
        <begin position="226"/>
        <end position="275"/>
    </location>
</feature>
<dbReference type="PANTHER" id="PTHR18934">
    <property type="entry name" value="ATP-DEPENDENT RNA HELICASE"/>
    <property type="match status" value="1"/>
</dbReference>
<keyword evidence="9" id="KW-0694">RNA-binding</keyword>
<dbReference type="SMART" id="SM00490">
    <property type="entry name" value="HELICc"/>
    <property type="match status" value="1"/>
</dbReference>
<reference evidence="15 16" key="1">
    <citation type="submission" date="2017-06" db="EMBL/GenBank/DDBJ databases">
        <title>Draft genome sequence of a variant of Elsinoe murrayae.</title>
        <authorList>
            <person name="Cheng Q."/>
        </authorList>
    </citation>
    <scope>NUCLEOTIDE SEQUENCE [LARGE SCALE GENOMIC DNA]</scope>
    <source>
        <strain evidence="15 16">CQ-2017a</strain>
    </source>
</reference>
<dbReference type="Pfam" id="PF00270">
    <property type="entry name" value="DEAD"/>
    <property type="match status" value="1"/>
</dbReference>
<dbReference type="Gene3D" id="3.40.50.300">
    <property type="entry name" value="P-loop containing nucleotide triphosphate hydrolases"/>
    <property type="match status" value="2"/>
</dbReference>
<feature type="region of interest" description="Disordered" evidence="12">
    <location>
        <begin position="385"/>
        <end position="455"/>
    </location>
</feature>
<dbReference type="SMART" id="SM00487">
    <property type="entry name" value="DEXDc"/>
    <property type="match status" value="1"/>
</dbReference>
<dbReference type="Proteomes" id="UP000243797">
    <property type="component" value="Unassembled WGS sequence"/>
</dbReference>
<feature type="region of interest" description="Disordered" evidence="12">
    <location>
        <begin position="1"/>
        <end position="69"/>
    </location>
</feature>
<dbReference type="CDD" id="cd17917">
    <property type="entry name" value="DEXHc_RHA-like"/>
    <property type="match status" value="1"/>
</dbReference>
<feature type="compositionally biased region" description="Acidic residues" evidence="12">
    <location>
        <begin position="421"/>
        <end position="430"/>
    </location>
</feature>
<evidence type="ECO:0000313" key="16">
    <source>
        <dbReference type="Proteomes" id="UP000243797"/>
    </source>
</evidence>
<keyword evidence="5" id="KW-0547">Nucleotide-binding</keyword>
<evidence type="ECO:0000256" key="3">
    <source>
        <dbReference type="ARBA" id="ARBA00022528"/>
    </source>
</evidence>
<keyword evidence="7 15" id="KW-0347">Helicase</keyword>
<evidence type="ECO:0000256" key="11">
    <source>
        <dbReference type="ARBA" id="ARBA00047984"/>
    </source>
</evidence>
<feature type="region of interest" description="Disordered" evidence="12">
    <location>
        <begin position="226"/>
        <end position="294"/>
    </location>
</feature>
<evidence type="ECO:0000256" key="4">
    <source>
        <dbReference type="ARBA" id="ARBA00022640"/>
    </source>
</evidence>
<dbReference type="InterPro" id="IPR001650">
    <property type="entry name" value="Helicase_C-like"/>
</dbReference>
<dbReference type="PROSITE" id="PS51192">
    <property type="entry name" value="HELICASE_ATP_BIND_1"/>
    <property type="match status" value="1"/>
</dbReference>
<dbReference type="Pfam" id="PF07717">
    <property type="entry name" value="OB_NTP_bind"/>
    <property type="match status" value="1"/>
</dbReference>
<feature type="compositionally biased region" description="Polar residues" evidence="12">
    <location>
        <begin position="390"/>
        <end position="402"/>
    </location>
</feature>
<evidence type="ECO:0000256" key="2">
    <source>
        <dbReference type="ARBA" id="ARBA00012552"/>
    </source>
</evidence>
<dbReference type="InterPro" id="IPR027417">
    <property type="entry name" value="P-loop_NTPase"/>
</dbReference>
<dbReference type="InParanoid" id="A0A2K1QJR6"/>
<dbReference type="InterPro" id="IPR011709">
    <property type="entry name" value="DEAD-box_helicase_OB_fold"/>
</dbReference>
<comment type="catalytic activity">
    <reaction evidence="11">
        <text>ATP + H2O = ADP + phosphate + H(+)</text>
        <dbReference type="Rhea" id="RHEA:13065"/>
        <dbReference type="ChEBI" id="CHEBI:15377"/>
        <dbReference type="ChEBI" id="CHEBI:15378"/>
        <dbReference type="ChEBI" id="CHEBI:30616"/>
        <dbReference type="ChEBI" id="CHEBI:43474"/>
        <dbReference type="ChEBI" id="CHEBI:456216"/>
        <dbReference type="EC" id="3.6.4.13"/>
    </reaction>
</comment>
<dbReference type="PANTHER" id="PTHR18934:SF145">
    <property type="entry name" value="ATP-DEPENDENT RNA HELICASE DHX57-RELATED"/>
    <property type="match status" value="1"/>
</dbReference>
<evidence type="ECO:0000256" key="8">
    <source>
        <dbReference type="ARBA" id="ARBA00022840"/>
    </source>
</evidence>
<dbReference type="InterPro" id="IPR014001">
    <property type="entry name" value="Helicase_ATP-bd"/>
</dbReference>
<keyword evidence="8" id="KW-0067">ATP-binding</keyword>
<dbReference type="EMBL" id="NKHZ01000070">
    <property type="protein sequence ID" value="PNS15386.1"/>
    <property type="molecule type" value="Genomic_DNA"/>
</dbReference>
<feature type="compositionally biased region" description="Polar residues" evidence="12">
    <location>
        <begin position="442"/>
        <end position="455"/>
    </location>
</feature>
<dbReference type="Pfam" id="PF00271">
    <property type="entry name" value="Helicase_C"/>
    <property type="match status" value="1"/>
</dbReference>
<evidence type="ECO:0000256" key="7">
    <source>
        <dbReference type="ARBA" id="ARBA00022806"/>
    </source>
</evidence>
<name>A0A2K1QJR6_9PEZI</name>
<dbReference type="SMART" id="SM00847">
    <property type="entry name" value="HA2"/>
    <property type="match status" value="1"/>
</dbReference>
<sequence length="1477" mass="165102">MAGGSKKKKKPVANPARGFATTSVASKAKLETRDEVEKPTEASDNRPTQKDVAPQSEGSNGGSFQAAPDRELKDLTPEEMEAQLERSELQHLVEQIAPKVKRDSARQITRLETDRRVLRGQSEWLSTSSWLPGDLKQHIRELVMDVSLDERALELNGSQYANEEVILARIWTLQSILRGLRFPETHICKVLEHLLESHVDADGIAWGLGGSLEWLAVHAGSKELRDYEKPVTTSDESKAHEEKATQERIDAAAQRPKDAKLSKSWKRDAVQHDRSATASVSQTPDLLVSDSESDAEPERMLAKYVEYKLRLFEHDPTKFDDSRPVKKSAQHSSAQPGRGSKQETRLVQRLESMKSDPLFDLIGAEMAWRQKRAIAFQQHAERKRLGVAHQATSRPSEESPTLANAAADAASQAEAMAADVLADDDEDDSGLFEGMFDGPSDGPTTSAFQTPSDQTSNVITRSFNKISGTSPRRILEETCKARDQLCRITAKMISETTYHCRHSVVVQWSKDQEPVEAPHLRGIRVESTKRAVLVEMVDLAASGQEQSEGLVCTAALHAMFSGNSKEDKASMRLPASFRDLYQEFGQVKRDAIDAEDRETIKNLRAIIQKQKDADDNQDVILTKAFRDRSKKSSGSSTPNGPAKAADTAPTENAQLINLWAQKSSSPAYQAMLQSRMELPMYQFREHALQAVRQHQVTILCGETGCGKSTQMPSFILEDQLSQGRACRIYCTEPRRISAISLAQRVSEELGEGKNAVGTNRSMVGYAIRLESQTSTSTRLVYATVGIVLRMLESKAGLDDLTHLIIDEVHERSIDTDFLLIVLKALMVRRPDLKVVLMSATVDAERFSQYLGNAPIITVPGRTFPVKAMYLEDAIELTGYTAEDQQAGGPNDADAEHDSDSAQTSIAVDNSALVGYSKKTVKTLNTFDEYRIDYPLILRLIEHVAKASDLRRFSKAILIFLPGISEIRQLTDMLGRHPAFSQGWLIHPLHSTFTNEEQQAAFRVPPNGMRKIVLATNIAETGITIPDVTCVVDTGKHKEMRFDERRQLSRLIQSFISRANAKQRRGRAGRVQEGICFHLFTKHRHDKIMAEQQTPEMLRLSLQDLVMRVKICKLGDIETALSEALDPPSIKNIRRAIDALIEVGALTSAEDLTPLGQQIAKLPLDAQLSKLILLGSIFACADFALTTAAIASSKSPFISPMNARRQADTVRLGFKRGDSDLLTTFNAYKAWRRVCSTPGISEFEFCKKNFLSPTALANIEELKGQLLSSLLDAGFLTLSAEERMALSRIRHTRHNRTFVPVPDSCNQYEVNDTMIQSVIAWSFYPKILVREGKGWRSVANNQSLSLHPTSVNKLSPTPAFERSKYLSFYSIMQSSSRFTNAQETTPVEAMALVLLAGDAKFDFYAGVIIVDGNRLKYKVKEWWEMVMIKAIRSNVRSILNKGWKKPGRELSKRERQWWDLFLKIFHEVWEKKERATEK</sequence>
<dbReference type="GO" id="GO:0016787">
    <property type="term" value="F:hydrolase activity"/>
    <property type="evidence" value="ECO:0007669"/>
    <property type="project" value="UniProtKB-KW"/>
</dbReference>
<dbReference type="InterPro" id="IPR011545">
    <property type="entry name" value="DEAD/DEAH_box_helicase_dom"/>
</dbReference>
<dbReference type="GO" id="GO:0005524">
    <property type="term" value="F:ATP binding"/>
    <property type="evidence" value="ECO:0007669"/>
    <property type="project" value="UniProtKB-KW"/>
</dbReference>
<evidence type="ECO:0000313" key="15">
    <source>
        <dbReference type="EMBL" id="PNS15386.1"/>
    </source>
</evidence>
<dbReference type="GO" id="GO:0003724">
    <property type="term" value="F:RNA helicase activity"/>
    <property type="evidence" value="ECO:0007669"/>
    <property type="project" value="UniProtKB-EC"/>
</dbReference>
<feature type="region of interest" description="Disordered" evidence="12">
    <location>
        <begin position="625"/>
        <end position="649"/>
    </location>
</feature>
<dbReference type="SUPFAM" id="SSF52540">
    <property type="entry name" value="P-loop containing nucleoside triphosphate hydrolases"/>
    <property type="match status" value="1"/>
</dbReference>
<dbReference type="FunFam" id="1.20.120.1080:FF:000002">
    <property type="entry name" value="Putative ATP-dependent RNA helicase DHX36"/>
    <property type="match status" value="1"/>
</dbReference>
<evidence type="ECO:0000256" key="6">
    <source>
        <dbReference type="ARBA" id="ARBA00022801"/>
    </source>
</evidence>
<feature type="compositionally biased region" description="Low complexity" evidence="12">
    <location>
        <begin position="403"/>
        <end position="420"/>
    </location>
</feature>
<evidence type="ECO:0000259" key="14">
    <source>
        <dbReference type="PROSITE" id="PS51194"/>
    </source>
</evidence>
<organism evidence="15 16">
    <name type="scientific">Sphaceloma murrayae</name>
    <dbReference type="NCBI Taxonomy" id="2082308"/>
    <lineage>
        <taxon>Eukaryota</taxon>
        <taxon>Fungi</taxon>
        <taxon>Dikarya</taxon>
        <taxon>Ascomycota</taxon>
        <taxon>Pezizomycotina</taxon>
        <taxon>Dothideomycetes</taxon>
        <taxon>Dothideomycetidae</taxon>
        <taxon>Myriangiales</taxon>
        <taxon>Elsinoaceae</taxon>
        <taxon>Sphaceloma</taxon>
    </lineage>
</organism>
<dbReference type="STRING" id="2082308.A0A2K1QJR6"/>
<evidence type="ECO:0000256" key="9">
    <source>
        <dbReference type="ARBA" id="ARBA00022884"/>
    </source>
</evidence>
<feature type="domain" description="Helicase ATP-binding" evidence="13">
    <location>
        <begin position="688"/>
        <end position="859"/>
    </location>
</feature>
<accession>A0A2K1QJR6</accession>
<dbReference type="EC" id="3.6.4.13" evidence="2"/>
<dbReference type="InterPro" id="IPR007502">
    <property type="entry name" value="Helicase-assoc_dom"/>
</dbReference>
<dbReference type="GO" id="GO:0003723">
    <property type="term" value="F:RNA binding"/>
    <property type="evidence" value="ECO:0007669"/>
    <property type="project" value="UniProtKB-KW"/>
</dbReference>